<name>A0A644VWV5_9ZZZZ</name>
<dbReference type="Pfam" id="PF19841">
    <property type="entry name" value="GldN"/>
    <property type="match status" value="1"/>
</dbReference>
<evidence type="ECO:0000313" key="1">
    <source>
        <dbReference type="EMBL" id="MPL95786.1"/>
    </source>
</evidence>
<accession>A0A644VWV5</accession>
<reference evidence="1" key="1">
    <citation type="submission" date="2019-08" db="EMBL/GenBank/DDBJ databases">
        <authorList>
            <person name="Kucharzyk K."/>
            <person name="Murdoch R.W."/>
            <person name="Higgins S."/>
            <person name="Loffler F."/>
        </authorList>
    </citation>
    <scope>NUCLEOTIDE SEQUENCE</scope>
</reference>
<comment type="caution">
    <text evidence="1">The sequence shown here is derived from an EMBL/GenBank/DDBJ whole genome shotgun (WGS) entry which is preliminary data.</text>
</comment>
<protein>
    <submittedName>
        <fullName evidence="1">Uncharacterized protein</fullName>
    </submittedName>
</protein>
<dbReference type="Gene3D" id="2.20.110.10">
    <property type="entry name" value="Histone H3 K4-specific methyltransferase SET7/9 N-terminal domain"/>
    <property type="match status" value="1"/>
</dbReference>
<organism evidence="1">
    <name type="scientific">bioreactor metagenome</name>
    <dbReference type="NCBI Taxonomy" id="1076179"/>
    <lineage>
        <taxon>unclassified sequences</taxon>
        <taxon>metagenomes</taxon>
        <taxon>ecological metagenomes</taxon>
    </lineage>
</organism>
<gene>
    <name evidence="1" type="ORF">SDC9_41958</name>
</gene>
<dbReference type="SUPFAM" id="SSF82185">
    <property type="entry name" value="Histone H3 K4-specific methyltransferase SET7/9 N-terminal domain"/>
    <property type="match status" value="1"/>
</dbReference>
<dbReference type="InterPro" id="IPR019847">
    <property type="entry name" value="Gliding_motility_assoc_GldN"/>
</dbReference>
<sequence length="327" mass="38212">MKTMRLLLAVFIISAASLTASAQQSKQYSDSQYSVQYHVRNGLLNGKYVSFYSNGNKRAEGNFSDNNRTGKWIVYDSTGQKQVVRNYKSLFSYKRVFPKPYHKGPAKLLSEPVYEVQKNSDGSNKYFHLERRHVALSNRSWLFIDAEKNKLYFSADTLMSCLKTALQKDSATVYSNKDDEFRIPLTNTEALKMLNESARIAGFMIKQDEIFDNQRFLTESRIIGLCPLVKDNNGQYKALFWIYMPQFNKSIAQVKMQQSKLPRDIQTLEDVFFYRYFQASWVFSSSPYDRTFEGKLLLIDDNARYTDRFIIDQIETEHDCWVRFFGN</sequence>
<proteinExistence type="predicted"/>
<dbReference type="AlphaFoldDB" id="A0A644VWV5"/>
<dbReference type="EMBL" id="VSSQ01000481">
    <property type="protein sequence ID" value="MPL95786.1"/>
    <property type="molecule type" value="Genomic_DNA"/>
</dbReference>